<dbReference type="AlphaFoldDB" id="A0A4R1HWT2"/>
<dbReference type="EMBL" id="SMFZ01000001">
    <property type="protein sequence ID" value="TCK25931.1"/>
    <property type="molecule type" value="Genomic_DNA"/>
</dbReference>
<dbReference type="PANTHER" id="PTHR39332">
    <property type="entry name" value="BLL4707 PROTEIN"/>
    <property type="match status" value="1"/>
</dbReference>
<reference evidence="1 2" key="1">
    <citation type="submission" date="2019-03" db="EMBL/GenBank/DDBJ databases">
        <title>Sequencing the genomes of 1000 actinobacteria strains.</title>
        <authorList>
            <person name="Klenk H.-P."/>
        </authorList>
    </citation>
    <scope>NUCLEOTIDE SEQUENCE [LARGE SCALE GENOMIC DNA]</scope>
    <source>
        <strain evidence="1 2">DSM 44969</strain>
    </source>
</reference>
<dbReference type="CDD" id="cd07821">
    <property type="entry name" value="PYR_PYL_RCAR_like"/>
    <property type="match status" value="1"/>
</dbReference>
<dbReference type="Pfam" id="PF10604">
    <property type="entry name" value="Polyketide_cyc2"/>
    <property type="match status" value="1"/>
</dbReference>
<dbReference type="InterPro" id="IPR019587">
    <property type="entry name" value="Polyketide_cyclase/dehydratase"/>
</dbReference>
<accession>A0A4R1HWT2</accession>
<proteinExistence type="predicted"/>
<organism evidence="1 2">
    <name type="scientific">Pseudonocardia endophytica</name>
    <dbReference type="NCBI Taxonomy" id="401976"/>
    <lineage>
        <taxon>Bacteria</taxon>
        <taxon>Bacillati</taxon>
        <taxon>Actinomycetota</taxon>
        <taxon>Actinomycetes</taxon>
        <taxon>Pseudonocardiales</taxon>
        <taxon>Pseudonocardiaceae</taxon>
        <taxon>Pseudonocardia</taxon>
    </lineage>
</organism>
<evidence type="ECO:0000313" key="1">
    <source>
        <dbReference type="EMBL" id="TCK25931.1"/>
    </source>
</evidence>
<evidence type="ECO:0000313" key="2">
    <source>
        <dbReference type="Proteomes" id="UP000295560"/>
    </source>
</evidence>
<keyword evidence="2" id="KW-1185">Reference proteome</keyword>
<dbReference type="SUPFAM" id="SSF55961">
    <property type="entry name" value="Bet v1-like"/>
    <property type="match status" value="1"/>
</dbReference>
<dbReference type="InterPro" id="IPR023393">
    <property type="entry name" value="START-like_dom_sf"/>
</dbReference>
<sequence length="144" mass="15822">MPRPYTSGVVPAPPESVWGVLREFNGLSDWMPAIANSRLTTGSEGAPGAVRHLTLGDGGELSEELLALDHDAMTLTYRIVGDNPFGVRRYVSTVRVAPLTMTGESFVEWWSEYDADAGAEEQLNQVFSKDIYEAAIRSLQERFG</sequence>
<protein>
    <submittedName>
        <fullName evidence="1">Polyketide cyclase/dehydrase/lipid transport protein</fullName>
    </submittedName>
</protein>
<dbReference type="Proteomes" id="UP000295560">
    <property type="component" value="Unassembled WGS sequence"/>
</dbReference>
<dbReference type="PANTHER" id="PTHR39332:SF7">
    <property type="entry name" value="SRPBCC FAMILY PROTEIN"/>
    <property type="match status" value="1"/>
</dbReference>
<name>A0A4R1HWT2_PSEEN</name>
<comment type="caution">
    <text evidence="1">The sequence shown here is derived from an EMBL/GenBank/DDBJ whole genome shotgun (WGS) entry which is preliminary data.</text>
</comment>
<dbReference type="OrthoDB" id="6024794at2"/>
<gene>
    <name evidence="1" type="ORF">EV378_1758</name>
</gene>
<dbReference type="Gene3D" id="3.30.530.20">
    <property type="match status" value="1"/>
</dbReference>
<dbReference type="RefSeq" id="WP_132422516.1">
    <property type="nucleotide sequence ID" value="NZ_SMFZ01000001.1"/>
</dbReference>